<name>A0A6M3T9V0_9CAUD</name>
<sequence length="304" mass="32908">MNDFSGAFGNAGIQVRQPTNTLPTTGGSVLGQVTSGRTTQGQRIVIAGVEKIGKTSLGADAPRAMLVQMEVGGTVVNIPKTPFISSYGMLMQFIGEVKQAAQAGQFEARTLVFDTGTALERIIDQQTIADDNKGRQTMETAHGGYGKAYGYSNGLFDDFLKACDELAIFGGINIVITCHVFAARLTDPAYGEYDSWDLLLHSPKNNKTYGKREMLTQWADLVGFLHEPLFITKGEGEQLQRGQSKNLGRVLGVSRTPGYVAGNRYGLTGEIQIPDPARNRYGTAWNALAQAVFDAKGIDLFNRD</sequence>
<evidence type="ECO:0000256" key="1">
    <source>
        <dbReference type="SAM" id="MobiDB-lite"/>
    </source>
</evidence>
<feature type="region of interest" description="Disordered" evidence="1">
    <location>
        <begin position="15"/>
        <end position="34"/>
    </location>
</feature>
<dbReference type="Proteomes" id="UP000502376">
    <property type="component" value="Segment"/>
</dbReference>
<dbReference type="KEGG" id="vg:79585544"/>
<keyword evidence="3" id="KW-1185">Reference proteome</keyword>
<proteinExistence type="predicted"/>
<evidence type="ECO:0000313" key="3">
    <source>
        <dbReference type="Proteomes" id="UP000502376"/>
    </source>
</evidence>
<organism evidence="2 3">
    <name type="scientific">Sphingomonas phage Eidolon</name>
    <dbReference type="NCBI Taxonomy" id="2686311"/>
    <lineage>
        <taxon>Viruses</taxon>
        <taxon>Duplodnaviria</taxon>
        <taxon>Heunggongvirae</taxon>
        <taxon>Uroviricota</taxon>
        <taxon>Caudoviricetes</taxon>
        <taxon>Johnpaulvirinae</taxon>
        <taxon>Eidolonvirus</taxon>
        <taxon>Eidolonvirus eidolon</taxon>
    </lineage>
</organism>
<reference evidence="2 3" key="1">
    <citation type="submission" date="2019-11" db="EMBL/GenBank/DDBJ databases">
        <authorList>
            <person name="Hylling O."/>
            <person name="Hansen L.H."/>
            <person name="Johansen A."/>
        </authorList>
    </citation>
    <scope>NUCLEOTIDE SEQUENCE [LARGE SCALE GENOMIC DNA]</scope>
</reference>
<dbReference type="Pfam" id="PF13479">
    <property type="entry name" value="AAA_24"/>
    <property type="match status" value="1"/>
</dbReference>
<dbReference type="EMBL" id="MN734437">
    <property type="protein sequence ID" value="QJD54413.1"/>
    <property type="molecule type" value="Genomic_DNA"/>
</dbReference>
<evidence type="ECO:0000313" key="2">
    <source>
        <dbReference type="EMBL" id="QJD54413.1"/>
    </source>
</evidence>
<protein>
    <submittedName>
        <fullName evidence="2">ATPase</fullName>
    </submittedName>
</protein>
<dbReference type="GeneID" id="79585544"/>
<dbReference type="RefSeq" id="YP_010738179.1">
    <property type="nucleotide sequence ID" value="NC_073023.1"/>
</dbReference>
<accession>A0A6M3T9V0</accession>
<feature type="compositionally biased region" description="Polar residues" evidence="1">
    <location>
        <begin position="16"/>
        <end position="34"/>
    </location>
</feature>